<accession>A0A6P1TI03</accession>
<protein>
    <submittedName>
        <fullName evidence="1">Uncharacterized protein</fullName>
    </submittedName>
</protein>
<dbReference type="KEGG" id="anr:Ana3638_03305"/>
<gene>
    <name evidence="1" type="ORF">Ana3638_03305</name>
</gene>
<dbReference type="AlphaFoldDB" id="A0A6P1TI03"/>
<reference evidence="1 2" key="1">
    <citation type="submission" date="2020-01" db="EMBL/GenBank/DDBJ databases">
        <title>Genome analysis of Anaerocolumna sp. CBA3638.</title>
        <authorList>
            <person name="Kim J."/>
            <person name="Roh S.W."/>
        </authorList>
    </citation>
    <scope>NUCLEOTIDE SEQUENCE [LARGE SCALE GENOMIC DNA]</scope>
    <source>
        <strain evidence="1 2">CBA3638</strain>
    </source>
</reference>
<name>A0A6P1TI03_9FIRM</name>
<evidence type="ECO:0000313" key="2">
    <source>
        <dbReference type="Proteomes" id="UP000464314"/>
    </source>
</evidence>
<organism evidence="1 2">
    <name type="scientific">Anaerocolumna sedimenticola</name>
    <dbReference type="NCBI Taxonomy" id="2696063"/>
    <lineage>
        <taxon>Bacteria</taxon>
        <taxon>Bacillati</taxon>
        <taxon>Bacillota</taxon>
        <taxon>Clostridia</taxon>
        <taxon>Lachnospirales</taxon>
        <taxon>Lachnospiraceae</taxon>
        <taxon>Anaerocolumna</taxon>
    </lineage>
</organism>
<keyword evidence="2" id="KW-1185">Reference proteome</keyword>
<dbReference type="RefSeq" id="WP_161836763.1">
    <property type="nucleotide sequence ID" value="NZ_CP048000.1"/>
</dbReference>
<dbReference type="Proteomes" id="UP000464314">
    <property type="component" value="Chromosome"/>
</dbReference>
<sequence length="182" mass="21221">MRYLKSKKTAVIITSILVLISILYGSHHSLTKLRSEVKEVFFNGENASGKSINSDLEYISDECYNLTVVAGRYIDKDDERIINILNSRELLEKADNPGRKFKTGKKLIEIATVLYNDLKVMELSERDRYYTESFPVNVRSRELIISHNSYNDKAREFNRILKVFPANLLRRMTFVKTLELYE</sequence>
<dbReference type="SUPFAM" id="SSF140478">
    <property type="entry name" value="LemA-like"/>
    <property type="match status" value="1"/>
</dbReference>
<evidence type="ECO:0000313" key="1">
    <source>
        <dbReference type="EMBL" id="QHQ59927.1"/>
    </source>
</evidence>
<dbReference type="InterPro" id="IPR023353">
    <property type="entry name" value="LemA-like_dom_sf"/>
</dbReference>
<dbReference type="EMBL" id="CP048000">
    <property type="protein sequence ID" value="QHQ59927.1"/>
    <property type="molecule type" value="Genomic_DNA"/>
</dbReference>
<proteinExistence type="predicted"/>